<evidence type="ECO:0000256" key="2">
    <source>
        <dbReference type="ARBA" id="ARBA00022741"/>
    </source>
</evidence>
<evidence type="ECO:0000313" key="6">
    <source>
        <dbReference type="Proteomes" id="UP000009374"/>
    </source>
</evidence>
<keyword evidence="3" id="KW-0067">ATP-binding</keyword>
<sequence length="227" mass="24596">MKSLVAEEIVKVYQEGGSRVEALRGISLALAPSEIVILEGPSGSGKTTFMSVAGCLLSPTSGRLSVEGQGVDFSRPKDMVRVRRESIGFVFQSFNLFPALTVLENVLYALQIRGKLTPEYEREARTILEQIGLGHRLDFIPARLSGGEKQRVAIARALSGGSRILFADEPTANLDSHVGLEVLGILRRLAKEEGRSVLVATHDPAVRTIADRVVRMRDGCLVEGENG</sequence>
<dbReference type="InterPro" id="IPR015854">
    <property type="entry name" value="ABC_transpr_LolD-like"/>
</dbReference>
<feature type="domain" description="ABC transporter" evidence="4">
    <location>
        <begin position="4"/>
        <end position="227"/>
    </location>
</feature>
<keyword evidence="2" id="KW-0547">Nucleotide-binding</keyword>
<dbReference type="GO" id="GO:0016887">
    <property type="term" value="F:ATP hydrolysis activity"/>
    <property type="evidence" value="ECO:0007669"/>
    <property type="project" value="InterPro"/>
</dbReference>
<dbReference type="Proteomes" id="UP000009374">
    <property type="component" value="Unassembled WGS sequence"/>
</dbReference>
<dbReference type="InterPro" id="IPR017911">
    <property type="entry name" value="MacB-like_ATP-bd"/>
</dbReference>
<evidence type="ECO:0000256" key="1">
    <source>
        <dbReference type="ARBA" id="ARBA00022448"/>
    </source>
</evidence>
<dbReference type="CDD" id="cd03255">
    <property type="entry name" value="ABC_MJ0796_LolCDE_FtsE"/>
    <property type="match status" value="1"/>
</dbReference>
<organism evidence="5 6">
    <name type="scientific">Leptospirillum ferrodiazotrophum</name>
    <dbReference type="NCBI Taxonomy" id="412449"/>
    <lineage>
        <taxon>Bacteria</taxon>
        <taxon>Pseudomonadati</taxon>
        <taxon>Nitrospirota</taxon>
        <taxon>Nitrospiria</taxon>
        <taxon>Nitrospirales</taxon>
        <taxon>Nitrospiraceae</taxon>
        <taxon>Leptospirillum</taxon>
    </lineage>
</organism>
<dbReference type="GO" id="GO:0005524">
    <property type="term" value="F:ATP binding"/>
    <property type="evidence" value="ECO:0007669"/>
    <property type="project" value="UniProtKB-KW"/>
</dbReference>
<evidence type="ECO:0000259" key="4">
    <source>
        <dbReference type="PROSITE" id="PS50893"/>
    </source>
</evidence>
<dbReference type="PROSITE" id="PS00211">
    <property type="entry name" value="ABC_TRANSPORTER_1"/>
    <property type="match status" value="1"/>
</dbReference>
<dbReference type="InterPro" id="IPR027417">
    <property type="entry name" value="P-loop_NTPase"/>
</dbReference>
<name>C6HYQ9_9BACT</name>
<dbReference type="SMART" id="SM00382">
    <property type="entry name" value="AAA"/>
    <property type="match status" value="1"/>
</dbReference>
<dbReference type="InterPro" id="IPR003439">
    <property type="entry name" value="ABC_transporter-like_ATP-bd"/>
</dbReference>
<dbReference type="AlphaFoldDB" id="C6HYQ9"/>
<accession>C6HYQ9</accession>
<dbReference type="SUPFAM" id="SSF52540">
    <property type="entry name" value="P-loop containing nucleoside triphosphate hydrolases"/>
    <property type="match status" value="1"/>
</dbReference>
<proteinExistence type="predicted"/>
<dbReference type="Pfam" id="PF00005">
    <property type="entry name" value="ABC_tran"/>
    <property type="match status" value="1"/>
</dbReference>
<dbReference type="InterPro" id="IPR017871">
    <property type="entry name" value="ABC_transporter-like_CS"/>
</dbReference>
<evidence type="ECO:0000256" key="3">
    <source>
        <dbReference type="ARBA" id="ARBA00022840"/>
    </source>
</evidence>
<dbReference type="PROSITE" id="PS50893">
    <property type="entry name" value="ABC_TRANSPORTER_2"/>
    <property type="match status" value="1"/>
</dbReference>
<protein>
    <submittedName>
        <fullName evidence="5">ABC transporter related</fullName>
    </submittedName>
</protein>
<dbReference type="GO" id="GO:0005886">
    <property type="term" value="C:plasma membrane"/>
    <property type="evidence" value="ECO:0007669"/>
    <property type="project" value="TreeGrafter"/>
</dbReference>
<keyword evidence="1" id="KW-0813">Transport</keyword>
<dbReference type="EMBL" id="GG693878">
    <property type="protein sequence ID" value="EES52344.1"/>
    <property type="molecule type" value="Genomic_DNA"/>
</dbReference>
<dbReference type="PANTHER" id="PTHR24220">
    <property type="entry name" value="IMPORT ATP-BINDING PROTEIN"/>
    <property type="match status" value="1"/>
</dbReference>
<gene>
    <name evidence="5" type="ORF">UBAL3_94240137</name>
</gene>
<keyword evidence="6" id="KW-1185">Reference proteome</keyword>
<reference evidence="5 6" key="1">
    <citation type="journal article" date="2009" name="Appl. Environ. Microbiol.">
        <title>Community genomic and proteomic analyses of chemoautotrophic iron-oxidizing "Leptospirillum rubarum" (Group II) and "Leptospirillum ferrodiazotrophum" (Group III) bacteria in acid mine drainage biofilms.</title>
        <authorList>
            <person name="Goltsman D.S."/>
            <person name="Denef V.J."/>
            <person name="Singer S.W."/>
            <person name="VerBerkmoes N.C."/>
            <person name="Lefsrud M."/>
            <person name="Mueller R.S."/>
            <person name="Dick G.J."/>
            <person name="Sun C.L."/>
            <person name="Wheeler K.E."/>
            <person name="Zemla A."/>
            <person name="Baker B.J."/>
            <person name="Hauser L."/>
            <person name="Land M."/>
            <person name="Shah M.B."/>
            <person name="Thelen M.P."/>
            <person name="Hettich R.L."/>
            <person name="Banfield J.F."/>
        </authorList>
    </citation>
    <scope>NUCLEOTIDE SEQUENCE [LARGE SCALE GENOMIC DNA]</scope>
</reference>
<dbReference type="Gene3D" id="3.40.50.300">
    <property type="entry name" value="P-loop containing nucleotide triphosphate hydrolases"/>
    <property type="match status" value="1"/>
</dbReference>
<dbReference type="GO" id="GO:0022857">
    <property type="term" value="F:transmembrane transporter activity"/>
    <property type="evidence" value="ECO:0007669"/>
    <property type="project" value="TreeGrafter"/>
</dbReference>
<evidence type="ECO:0000313" key="5">
    <source>
        <dbReference type="EMBL" id="EES52344.1"/>
    </source>
</evidence>
<dbReference type="InterPro" id="IPR003593">
    <property type="entry name" value="AAA+_ATPase"/>
</dbReference>